<sequence>MIKIQGPSINWEIFHMDWVTGLQPGGDGSYSSFLVIVERFSKTPVFLPCHKDNTAMDADLLIWNRAVSWNDIFANTISDRDPKFTSELWKNLNQLFETKLSFYTAYHPQTDGLAERMIQNLEDMVQRFCAYGLELKDCDFFTHYWCTLIPELEVAYETSIHATTYQTPSILERGLNPTLPIYSLRKDLVKRHPTASSFTGMKE</sequence>
<proteinExistence type="predicted"/>
<evidence type="ECO:0000313" key="4">
    <source>
        <dbReference type="Proteomes" id="UP000765509"/>
    </source>
</evidence>
<feature type="domain" description="Integrase catalytic" evidence="2">
    <location>
        <begin position="3"/>
        <end position="176"/>
    </location>
</feature>
<dbReference type="InterPro" id="IPR050951">
    <property type="entry name" value="Retrovirus_Pol_polyprotein"/>
</dbReference>
<name>A0A9Q3PR32_9BASI</name>
<keyword evidence="4" id="KW-1185">Reference proteome</keyword>
<dbReference type="Gene3D" id="3.30.420.10">
    <property type="entry name" value="Ribonuclease H-like superfamily/Ribonuclease H"/>
    <property type="match status" value="1"/>
</dbReference>
<evidence type="ECO:0000259" key="2">
    <source>
        <dbReference type="PROSITE" id="PS50994"/>
    </source>
</evidence>
<comment type="caution">
    <text evidence="3">The sequence shown here is derived from an EMBL/GenBank/DDBJ whole genome shotgun (WGS) entry which is preliminary data.</text>
</comment>
<dbReference type="InterPro" id="IPR036397">
    <property type="entry name" value="RNaseH_sf"/>
</dbReference>
<organism evidence="3 4">
    <name type="scientific">Austropuccinia psidii MF-1</name>
    <dbReference type="NCBI Taxonomy" id="1389203"/>
    <lineage>
        <taxon>Eukaryota</taxon>
        <taxon>Fungi</taxon>
        <taxon>Dikarya</taxon>
        <taxon>Basidiomycota</taxon>
        <taxon>Pucciniomycotina</taxon>
        <taxon>Pucciniomycetes</taxon>
        <taxon>Pucciniales</taxon>
        <taxon>Sphaerophragmiaceae</taxon>
        <taxon>Austropuccinia</taxon>
    </lineage>
</organism>
<reference evidence="3" key="1">
    <citation type="submission" date="2021-03" db="EMBL/GenBank/DDBJ databases">
        <title>Draft genome sequence of rust myrtle Austropuccinia psidii MF-1, a brazilian biotype.</title>
        <authorList>
            <person name="Quecine M.C."/>
            <person name="Pachon D.M.R."/>
            <person name="Bonatelli M.L."/>
            <person name="Correr F.H."/>
            <person name="Franceschini L.M."/>
            <person name="Leite T.F."/>
            <person name="Margarido G.R.A."/>
            <person name="Almeida C.A."/>
            <person name="Ferrarezi J.A."/>
            <person name="Labate C.A."/>
        </authorList>
    </citation>
    <scope>NUCLEOTIDE SEQUENCE</scope>
    <source>
        <strain evidence="3">MF-1</strain>
    </source>
</reference>
<dbReference type="Proteomes" id="UP000765509">
    <property type="component" value="Unassembled WGS sequence"/>
</dbReference>
<dbReference type="InterPro" id="IPR001584">
    <property type="entry name" value="Integrase_cat-core"/>
</dbReference>
<dbReference type="AlphaFoldDB" id="A0A9Q3PR32"/>
<dbReference type="GO" id="GO:0015074">
    <property type="term" value="P:DNA integration"/>
    <property type="evidence" value="ECO:0007669"/>
    <property type="project" value="InterPro"/>
</dbReference>
<accession>A0A9Q3PR32</accession>
<dbReference type="EMBL" id="AVOT02087358">
    <property type="protein sequence ID" value="MBW0571008.1"/>
    <property type="molecule type" value="Genomic_DNA"/>
</dbReference>
<dbReference type="InterPro" id="IPR012337">
    <property type="entry name" value="RNaseH-like_sf"/>
</dbReference>
<gene>
    <name evidence="3" type="ORF">O181_110723</name>
</gene>
<dbReference type="PANTHER" id="PTHR37984:SF5">
    <property type="entry name" value="PROTEIN NYNRIN-LIKE"/>
    <property type="match status" value="1"/>
</dbReference>
<evidence type="ECO:0000313" key="3">
    <source>
        <dbReference type="EMBL" id="MBW0571008.1"/>
    </source>
</evidence>
<protein>
    <recommendedName>
        <fullName evidence="2">Integrase catalytic domain-containing protein</fullName>
    </recommendedName>
</protein>
<dbReference type="PANTHER" id="PTHR37984">
    <property type="entry name" value="PROTEIN CBG26694"/>
    <property type="match status" value="1"/>
</dbReference>
<dbReference type="GO" id="GO:0003723">
    <property type="term" value="F:RNA binding"/>
    <property type="evidence" value="ECO:0007669"/>
    <property type="project" value="UniProtKB-KW"/>
</dbReference>
<dbReference type="SUPFAM" id="SSF53098">
    <property type="entry name" value="Ribonuclease H-like"/>
    <property type="match status" value="1"/>
</dbReference>
<dbReference type="GO" id="GO:0005634">
    <property type="term" value="C:nucleus"/>
    <property type="evidence" value="ECO:0007669"/>
    <property type="project" value="UniProtKB-ARBA"/>
</dbReference>
<dbReference type="PROSITE" id="PS50994">
    <property type="entry name" value="INTEGRASE"/>
    <property type="match status" value="1"/>
</dbReference>
<evidence type="ECO:0000256" key="1">
    <source>
        <dbReference type="ARBA" id="ARBA00022884"/>
    </source>
</evidence>
<dbReference type="OrthoDB" id="2273864at2759"/>
<keyword evidence="1" id="KW-0694">RNA-binding</keyword>